<organism evidence="1">
    <name type="scientific">viral metagenome</name>
    <dbReference type="NCBI Taxonomy" id="1070528"/>
    <lineage>
        <taxon>unclassified sequences</taxon>
        <taxon>metagenomes</taxon>
        <taxon>organismal metagenomes</taxon>
    </lineage>
</organism>
<evidence type="ECO:0000313" key="1">
    <source>
        <dbReference type="EMBL" id="QJA61408.1"/>
    </source>
</evidence>
<name>A0A6M3IVU8_9ZZZZ</name>
<gene>
    <name evidence="1" type="ORF">MM415B00946_0001</name>
</gene>
<dbReference type="AlphaFoldDB" id="A0A6M3IVU8"/>
<protein>
    <submittedName>
        <fullName evidence="1">Uncharacterized protein</fullName>
    </submittedName>
</protein>
<reference evidence="1" key="1">
    <citation type="submission" date="2020-03" db="EMBL/GenBank/DDBJ databases">
        <title>The deep terrestrial virosphere.</title>
        <authorList>
            <person name="Holmfeldt K."/>
            <person name="Nilsson E."/>
            <person name="Simone D."/>
            <person name="Lopez-Fernandez M."/>
            <person name="Wu X."/>
            <person name="de Brujin I."/>
            <person name="Lundin D."/>
            <person name="Andersson A."/>
            <person name="Bertilsson S."/>
            <person name="Dopson M."/>
        </authorList>
    </citation>
    <scope>NUCLEOTIDE SEQUENCE</scope>
    <source>
        <strain evidence="1">MM415B00946</strain>
    </source>
</reference>
<proteinExistence type="predicted"/>
<accession>A0A6M3IVU8</accession>
<sequence>MNPLNYASLEASKRLVEAGIVLETDAHHIKYGTEWELKPRHSVDAVYGIPAPSMFEVWRELPIGSLITKCRNGEITHLSGFGEYSIANVNPTDALIDLLVRIMKSSAQGDRAAEQAFKEGENAEI</sequence>
<dbReference type="EMBL" id="MT141441">
    <property type="protein sequence ID" value="QJA61408.1"/>
    <property type="molecule type" value="Genomic_DNA"/>
</dbReference>